<dbReference type="Pfam" id="PF05593">
    <property type="entry name" value="RHS_repeat"/>
    <property type="match status" value="1"/>
</dbReference>
<dbReference type="InterPro" id="IPR031325">
    <property type="entry name" value="RHS_repeat"/>
</dbReference>
<reference evidence="2 3" key="1">
    <citation type="submission" date="2018-06" db="EMBL/GenBank/DDBJ databases">
        <title>Genomic Encyclopedia of Archaeal and Bacterial Type Strains, Phase II (KMG-II): from individual species to whole genera.</title>
        <authorList>
            <person name="Goeker M."/>
        </authorList>
    </citation>
    <scope>NUCLEOTIDE SEQUENCE [LARGE SCALE GENOMIC DNA]</scope>
    <source>
        <strain evidence="2 3">DSM 21851</strain>
    </source>
</reference>
<protein>
    <submittedName>
        <fullName evidence="2">YD repeat-containing protein</fullName>
    </submittedName>
</protein>
<comment type="caution">
    <text evidence="2">The sequence shown here is derived from an EMBL/GenBank/DDBJ whole genome shotgun (WGS) entry which is preliminary data.</text>
</comment>
<dbReference type="Proteomes" id="UP000248790">
    <property type="component" value="Unassembled WGS sequence"/>
</dbReference>
<dbReference type="Gene3D" id="2.180.10.10">
    <property type="entry name" value="RHS repeat-associated core"/>
    <property type="match status" value="1"/>
</dbReference>
<dbReference type="EMBL" id="QLMC01000004">
    <property type="protein sequence ID" value="RAJ96061.1"/>
    <property type="molecule type" value="Genomic_DNA"/>
</dbReference>
<keyword evidence="3" id="KW-1185">Reference proteome</keyword>
<evidence type="ECO:0000256" key="1">
    <source>
        <dbReference type="SAM" id="SignalP"/>
    </source>
</evidence>
<dbReference type="AlphaFoldDB" id="A0A327WWE7"/>
<evidence type="ECO:0000313" key="3">
    <source>
        <dbReference type="Proteomes" id="UP000248790"/>
    </source>
</evidence>
<dbReference type="OrthoDB" id="932536at2"/>
<gene>
    <name evidence="2" type="ORF">LX87_03811</name>
</gene>
<accession>A0A327WWE7</accession>
<feature type="chain" id="PRO_5016287618" evidence="1">
    <location>
        <begin position="21"/>
        <end position="260"/>
    </location>
</feature>
<organism evidence="2 3">
    <name type="scientific">Larkinella arboricola</name>
    <dbReference type="NCBI Taxonomy" id="643671"/>
    <lineage>
        <taxon>Bacteria</taxon>
        <taxon>Pseudomonadati</taxon>
        <taxon>Bacteroidota</taxon>
        <taxon>Cytophagia</taxon>
        <taxon>Cytophagales</taxon>
        <taxon>Spirosomataceae</taxon>
        <taxon>Larkinella</taxon>
    </lineage>
</organism>
<dbReference type="RefSeq" id="WP_111629828.1">
    <property type="nucleotide sequence ID" value="NZ_QLMC01000004.1"/>
</dbReference>
<sequence length="260" mass="28768">MNVKIGFLIGVAVFCLTACGGSNNGEPDPQTETCRVSEVTDLYFDSESVTVVYDANNRVSAIRQFAFNVFSFTYDGNGRITKFLVGVSQLENLGAEEHTVTYDVSGRIATIKATDNGQTITATPTYDSNGRVTNIAVVDPRGLRTYSKRMEYDEAGNVIKVFYTEGSKPEELRAEYKYDTKKSPFSGQPAFHLIPLISSLTDKSHYLSTNNPIQYKDLGYGYTATYQYVNDLPTEMSLLLQQTGNPGAVNKEKTYGYSCQ</sequence>
<proteinExistence type="predicted"/>
<name>A0A327WWE7_LARAB</name>
<feature type="signal peptide" evidence="1">
    <location>
        <begin position="1"/>
        <end position="20"/>
    </location>
</feature>
<keyword evidence="1" id="KW-0732">Signal</keyword>
<evidence type="ECO:0000313" key="2">
    <source>
        <dbReference type="EMBL" id="RAJ96061.1"/>
    </source>
</evidence>